<dbReference type="Pfam" id="PF03466">
    <property type="entry name" value="LysR_substrate"/>
    <property type="match status" value="1"/>
</dbReference>
<comment type="caution">
    <text evidence="6">The sequence shown here is derived from an EMBL/GenBank/DDBJ whole genome shotgun (WGS) entry which is preliminary data.</text>
</comment>
<proteinExistence type="inferred from homology"/>
<dbReference type="CDD" id="cd08440">
    <property type="entry name" value="PBP2_LTTR_like_4"/>
    <property type="match status" value="1"/>
</dbReference>
<evidence type="ECO:0000313" key="6">
    <source>
        <dbReference type="EMBL" id="NKE44929.1"/>
    </source>
</evidence>
<accession>A0ABX1EY28</accession>
<dbReference type="PANTHER" id="PTHR30419">
    <property type="entry name" value="HTH-TYPE TRANSCRIPTIONAL REGULATOR YBHD"/>
    <property type="match status" value="1"/>
</dbReference>
<dbReference type="PRINTS" id="PR00039">
    <property type="entry name" value="HTHLYSR"/>
</dbReference>
<dbReference type="InterPro" id="IPR036388">
    <property type="entry name" value="WH-like_DNA-bd_sf"/>
</dbReference>
<organism evidence="6 7">
    <name type="scientific">Falsiroseomonas frigidaquae</name>
    <dbReference type="NCBI Taxonomy" id="487318"/>
    <lineage>
        <taxon>Bacteria</taxon>
        <taxon>Pseudomonadati</taxon>
        <taxon>Pseudomonadota</taxon>
        <taxon>Alphaproteobacteria</taxon>
        <taxon>Acetobacterales</taxon>
        <taxon>Roseomonadaceae</taxon>
        <taxon>Falsiroseomonas</taxon>
    </lineage>
</organism>
<dbReference type="EMBL" id="JAAVTX010000003">
    <property type="protein sequence ID" value="NKE44929.1"/>
    <property type="molecule type" value="Genomic_DNA"/>
</dbReference>
<dbReference type="Pfam" id="PF00126">
    <property type="entry name" value="HTH_1"/>
    <property type="match status" value="1"/>
</dbReference>
<keyword evidence="4" id="KW-0804">Transcription</keyword>
<dbReference type="Gene3D" id="1.10.10.10">
    <property type="entry name" value="Winged helix-like DNA-binding domain superfamily/Winged helix DNA-binding domain"/>
    <property type="match status" value="1"/>
</dbReference>
<dbReference type="SUPFAM" id="SSF46785">
    <property type="entry name" value="Winged helix' DNA-binding domain"/>
    <property type="match status" value="1"/>
</dbReference>
<evidence type="ECO:0000256" key="1">
    <source>
        <dbReference type="ARBA" id="ARBA00009437"/>
    </source>
</evidence>
<dbReference type="InterPro" id="IPR005119">
    <property type="entry name" value="LysR_subst-bd"/>
</dbReference>
<reference evidence="6 7" key="1">
    <citation type="submission" date="2020-03" db="EMBL/GenBank/DDBJ databases">
        <title>Roseomonas selenitidurans sp. nov. isolated from soil.</title>
        <authorList>
            <person name="Liu H."/>
        </authorList>
    </citation>
    <scope>NUCLEOTIDE SEQUENCE [LARGE SCALE GENOMIC DNA]</scope>
    <source>
        <strain evidence="6 7">JCM 15073</strain>
    </source>
</reference>
<name>A0ABX1EY28_9PROT</name>
<comment type="similarity">
    <text evidence="1">Belongs to the LysR transcriptional regulatory family.</text>
</comment>
<dbReference type="InterPro" id="IPR050950">
    <property type="entry name" value="HTH-type_LysR_regulators"/>
</dbReference>
<protein>
    <submittedName>
        <fullName evidence="6">LysR family transcriptional regulator</fullName>
    </submittedName>
</protein>
<dbReference type="RefSeq" id="WP_168049432.1">
    <property type="nucleotide sequence ID" value="NZ_JAATJR010000003.1"/>
</dbReference>
<keyword evidence="7" id="KW-1185">Reference proteome</keyword>
<evidence type="ECO:0000259" key="5">
    <source>
        <dbReference type="PROSITE" id="PS50931"/>
    </source>
</evidence>
<keyword evidence="2" id="KW-0805">Transcription regulation</keyword>
<evidence type="ECO:0000256" key="3">
    <source>
        <dbReference type="ARBA" id="ARBA00023125"/>
    </source>
</evidence>
<keyword evidence="3" id="KW-0238">DNA-binding</keyword>
<dbReference type="InterPro" id="IPR036390">
    <property type="entry name" value="WH_DNA-bd_sf"/>
</dbReference>
<dbReference type="PROSITE" id="PS50931">
    <property type="entry name" value="HTH_LYSR"/>
    <property type="match status" value="1"/>
</dbReference>
<dbReference type="Proteomes" id="UP000765160">
    <property type="component" value="Unassembled WGS sequence"/>
</dbReference>
<dbReference type="InterPro" id="IPR000847">
    <property type="entry name" value="LysR_HTH_N"/>
</dbReference>
<dbReference type="PANTHER" id="PTHR30419:SF8">
    <property type="entry name" value="NITROGEN ASSIMILATION TRANSCRIPTIONAL ACTIVATOR-RELATED"/>
    <property type="match status" value="1"/>
</dbReference>
<dbReference type="Gene3D" id="3.40.190.10">
    <property type="entry name" value="Periplasmic binding protein-like II"/>
    <property type="match status" value="2"/>
</dbReference>
<evidence type="ECO:0000256" key="2">
    <source>
        <dbReference type="ARBA" id="ARBA00023015"/>
    </source>
</evidence>
<evidence type="ECO:0000313" key="7">
    <source>
        <dbReference type="Proteomes" id="UP000765160"/>
    </source>
</evidence>
<dbReference type="SUPFAM" id="SSF53850">
    <property type="entry name" value="Periplasmic binding protein-like II"/>
    <property type="match status" value="1"/>
</dbReference>
<evidence type="ECO:0000256" key="4">
    <source>
        <dbReference type="ARBA" id="ARBA00023163"/>
    </source>
</evidence>
<gene>
    <name evidence="6" type="ORF">HB662_09070</name>
</gene>
<sequence>MAVDFLGLEAFLSIAERGSFRKAAAHLNLSQTGLSHRIRKFEDALGCRLLARTTRQVTLTPAGLELAGRARGPVEALVAVLSELRAGAGRGEQSVTIGCLPTIAVHHIPRLLVEFARTHPAVTVKVFDHSASEIADGVARGEAEFGITIVSANRWDLDIVPLLTEPFVVACPAAHDFASRPHLSWADLEGRPLVRVAPHTGNRALLDEALGARRDAMDWRYEVQHLATAISMVESGLALAVVPLLAVDAARSPGVVAVPLRDPGVLRRLGVVSRRGVPLSPAAEALLTLLRRHFRARPRDKVASGPAPDA</sequence>
<feature type="domain" description="HTH lysR-type" evidence="5">
    <location>
        <begin position="3"/>
        <end position="60"/>
    </location>
</feature>